<dbReference type="PATRIC" id="fig|1268237.3.peg.1176"/>
<dbReference type="InterPro" id="IPR001451">
    <property type="entry name" value="Hexapep"/>
</dbReference>
<keyword evidence="2 3" id="KW-0808">Transferase</keyword>
<evidence type="ECO:0000256" key="2">
    <source>
        <dbReference type="ARBA" id="ARBA00022679"/>
    </source>
</evidence>
<keyword evidence="4" id="KW-1185">Reference proteome</keyword>
<proteinExistence type="inferred from homology"/>
<evidence type="ECO:0000313" key="3">
    <source>
        <dbReference type="EMBL" id="ENY72787.1"/>
    </source>
</evidence>
<dbReference type="PANTHER" id="PTHR23416:SF23">
    <property type="entry name" value="ACETYLTRANSFERASE C18B11.09C-RELATED"/>
    <property type="match status" value="1"/>
</dbReference>
<dbReference type="PANTHER" id="PTHR23416">
    <property type="entry name" value="SIALIC ACID SYNTHASE-RELATED"/>
    <property type="match status" value="1"/>
</dbReference>
<dbReference type="AlphaFoldDB" id="N9VC33"/>
<dbReference type="GO" id="GO:0005829">
    <property type="term" value="C:cytosol"/>
    <property type="evidence" value="ECO:0007669"/>
    <property type="project" value="TreeGrafter"/>
</dbReference>
<dbReference type="EMBL" id="APVG01000011">
    <property type="protein sequence ID" value="ENY72787.1"/>
    <property type="molecule type" value="Genomic_DNA"/>
</dbReference>
<gene>
    <name evidence="3" type="ORF">G114_05990</name>
</gene>
<dbReference type="InterPro" id="IPR051159">
    <property type="entry name" value="Hexapeptide_acetyltransf"/>
</dbReference>
<evidence type="ECO:0000256" key="1">
    <source>
        <dbReference type="ARBA" id="ARBA00007274"/>
    </source>
</evidence>
<protein>
    <submittedName>
        <fullName evidence="3">Transferase hexapeptide repeat containing protein</fullName>
    </submittedName>
</protein>
<dbReference type="RefSeq" id="WP_005349897.1">
    <property type="nucleotide sequence ID" value="NZ_APVG01000011.1"/>
</dbReference>
<accession>N9VC33</accession>
<evidence type="ECO:0000313" key="4">
    <source>
        <dbReference type="Proteomes" id="UP000023775"/>
    </source>
</evidence>
<dbReference type="SUPFAM" id="SSF51161">
    <property type="entry name" value="Trimeric LpxA-like enzymes"/>
    <property type="match status" value="1"/>
</dbReference>
<dbReference type="OrthoDB" id="9815592at2"/>
<dbReference type="Proteomes" id="UP000023775">
    <property type="component" value="Unassembled WGS sequence"/>
</dbReference>
<dbReference type="Gene3D" id="2.160.10.10">
    <property type="entry name" value="Hexapeptide repeat proteins"/>
    <property type="match status" value="1"/>
</dbReference>
<reference evidence="3 4" key="1">
    <citation type="journal article" date="2013" name="Genome Announc.">
        <title>Draft Genome Sequence of the Aeromonas diversa Type Strain.</title>
        <authorList>
            <person name="Farfan M."/>
            <person name="Spataro N."/>
            <person name="Sanglas A."/>
            <person name="Albarral V."/>
            <person name="Loren J.G."/>
            <person name="Bosch E."/>
            <person name="Fuste M.C."/>
        </authorList>
    </citation>
    <scope>NUCLEOTIDE SEQUENCE [LARGE SCALE GENOMIC DNA]</scope>
    <source>
        <strain evidence="3 4">2478-85</strain>
    </source>
</reference>
<dbReference type="eggNOG" id="COG0110">
    <property type="taxonomic scope" value="Bacteria"/>
</dbReference>
<dbReference type="Pfam" id="PF00132">
    <property type="entry name" value="Hexapep"/>
    <property type="match status" value="1"/>
</dbReference>
<sequence length="192" mass="21162">MHCLEGVTIHEHEGLTLCGPLHVGAGTVIQAAGGVSLGAGVVISFDCVLWSINHDYEGERLPYGLARVQAPIVIEDYVWLGRNVLVAPGSRIGEGAVVAMGSVVSGRVPALAVVAGNPARVVKFRSPWRYLALKRQGMSLWHGAEQCPACCNPNFYLTQIREPGEWGLWWQWLPRWLRFRLQQDIIARLLSK</sequence>
<dbReference type="CDD" id="cd04647">
    <property type="entry name" value="LbH_MAT_like"/>
    <property type="match status" value="1"/>
</dbReference>
<comment type="caution">
    <text evidence="3">The sequence shown here is derived from an EMBL/GenBank/DDBJ whole genome shotgun (WGS) entry which is preliminary data.</text>
</comment>
<dbReference type="GO" id="GO:0008374">
    <property type="term" value="F:O-acyltransferase activity"/>
    <property type="evidence" value="ECO:0007669"/>
    <property type="project" value="TreeGrafter"/>
</dbReference>
<comment type="similarity">
    <text evidence="1">Belongs to the transferase hexapeptide repeat family.</text>
</comment>
<dbReference type="InterPro" id="IPR011004">
    <property type="entry name" value="Trimer_LpxA-like_sf"/>
</dbReference>
<name>N9VC33_9GAMM</name>
<organism evidence="3 4">
    <name type="scientific">Aeromonas diversa CDC 2478-85</name>
    <dbReference type="NCBI Taxonomy" id="1268237"/>
    <lineage>
        <taxon>Bacteria</taxon>
        <taxon>Pseudomonadati</taxon>
        <taxon>Pseudomonadota</taxon>
        <taxon>Gammaproteobacteria</taxon>
        <taxon>Aeromonadales</taxon>
        <taxon>Aeromonadaceae</taxon>
        <taxon>Aeromonas</taxon>
    </lineage>
</organism>